<keyword evidence="2" id="KW-1185">Reference proteome</keyword>
<evidence type="ECO:0000313" key="2">
    <source>
        <dbReference type="Proteomes" id="UP000790377"/>
    </source>
</evidence>
<sequence>MNLVTPYPHEPKVELVQYRMKEWNLGDVGGNLGGVEWESEWESKRCGMGIRDVWSGNGNGNTGEVEWNLGGVEWESRMRGMGIQDVWSGIWCQNIQTWVLHPTPGLYIVHPVL</sequence>
<proteinExistence type="predicted"/>
<protein>
    <submittedName>
        <fullName evidence="1">Uncharacterized protein</fullName>
    </submittedName>
</protein>
<evidence type="ECO:0000313" key="1">
    <source>
        <dbReference type="EMBL" id="KAH7904215.1"/>
    </source>
</evidence>
<gene>
    <name evidence="1" type="ORF">BJ138DRAFT_1107013</name>
</gene>
<comment type="caution">
    <text evidence="1">The sequence shown here is derived from an EMBL/GenBank/DDBJ whole genome shotgun (WGS) entry which is preliminary data.</text>
</comment>
<dbReference type="Proteomes" id="UP000790377">
    <property type="component" value="Unassembled WGS sequence"/>
</dbReference>
<organism evidence="1 2">
    <name type="scientific">Hygrophoropsis aurantiaca</name>
    <dbReference type="NCBI Taxonomy" id="72124"/>
    <lineage>
        <taxon>Eukaryota</taxon>
        <taxon>Fungi</taxon>
        <taxon>Dikarya</taxon>
        <taxon>Basidiomycota</taxon>
        <taxon>Agaricomycotina</taxon>
        <taxon>Agaricomycetes</taxon>
        <taxon>Agaricomycetidae</taxon>
        <taxon>Boletales</taxon>
        <taxon>Coniophorineae</taxon>
        <taxon>Hygrophoropsidaceae</taxon>
        <taxon>Hygrophoropsis</taxon>
    </lineage>
</organism>
<name>A0ACB7ZT10_9AGAM</name>
<dbReference type="EMBL" id="MU268561">
    <property type="protein sequence ID" value="KAH7904215.1"/>
    <property type="molecule type" value="Genomic_DNA"/>
</dbReference>
<reference evidence="1" key="1">
    <citation type="journal article" date="2021" name="New Phytol.">
        <title>Evolutionary innovations through gain and loss of genes in the ectomycorrhizal Boletales.</title>
        <authorList>
            <person name="Wu G."/>
            <person name="Miyauchi S."/>
            <person name="Morin E."/>
            <person name="Kuo A."/>
            <person name="Drula E."/>
            <person name="Varga T."/>
            <person name="Kohler A."/>
            <person name="Feng B."/>
            <person name="Cao Y."/>
            <person name="Lipzen A."/>
            <person name="Daum C."/>
            <person name="Hundley H."/>
            <person name="Pangilinan J."/>
            <person name="Johnson J."/>
            <person name="Barry K."/>
            <person name="LaButti K."/>
            <person name="Ng V."/>
            <person name="Ahrendt S."/>
            <person name="Min B."/>
            <person name="Choi I.G."/>
            <person name="Park H."/>
            <person name="Plett J.M."/>
            <person name="Magnuson J."/>
            <person name="Spatafora J.W."/>
            <person name="Nagy L.G."/>
            <person name="Henrissat B."/>
            <person name="Grigoriev I.V."/>
            <person name="Yang Z.L."/>
            <person name="Xu J."/>
            <person name="Martin F.M."/>
        </authorList>
    </citation>
    <scope>NUCLEOTIDE SEQUENCE</scope>
    <source>
        <strain evidence="1">ATCC 28755</strain>
    </source>
</reference>
<accession>A0ACB7ZT10</accession>